<accession>A0A914QCZ2</accession>
<name>A0A914QCZ2_9BILA</name>
<organism evidence="1 2">
    <name type="scientific">Panagrolaimus davidi</name>
    <dbReference type="NCBI Taxonomy" id="227884"/>
    <lineage>
        <taxon>Eukaryota</taxon>
        <taxon>Metazoa</taxon>
        <taxon>Ecdysozoa</taxon>
        <taxon>Nematoda</taxon>
        <taxon>Chromadorea</taxon>
        <taxon>Rhabditida</taxon>
        <taxon>Tylenchina</taxon>
        <taxon>Panagrolaimomorpha</taxon>
        <taxon>Panagrolaimoidea</taxon>
        <taxon>Panagrolaimidae</taxon>
        <taxon>Panagrolaimus</taxon>
    </lineage>
</organism>
<dbReference type="WBParaSite" id="PDA_v2.g27192.t1">
    <property type="protein sequence ID" value="PDA_v2.g27192.t1"/>
    <property type="gene ID" value="PDA_v2.g27192"/>
</dbReference>
<dbReference type="Proteomes" id="UP000887578">
    <property type="component" value="Unplaced"/>
</dbReference>
<protein>
    <submittedName>
        <fullName evidence="2">Uncharacterized protein</fullName>
    </submittedName>
</protein>
<dbReference type="AlphaFoldDB" id="A0A914QCZ2"/>
<reference evidence="2" key="1">
    <citation type="submission" date="2022-11" db="UniProtKB">
        <authorList>
            <consortium name="WormBaseParasite"/>
        </authorList>
    </citation>
    <scope>IDENTIFICATION</scope>
</reference>
<evidence type="ECO:0000313" key="2">
    <source>
        <dbReference type="WBParaSite" id="PDA_v2.g27192.t1"/>
    </source>
</evidence>
<keyword evidence="1" id="KW-1185">Reference proteome</keyword>
<evidence type="ECO:0000313" key="1">
    <source>
        <dbReference type="Proteomes" id="UP000887578"/>
    </source>
</evidence>
<sequence length="112" mass="12772">MDVVKKIEAVFDVLTEVLKAQKSSKLAEWISEAISDEKVVAFTIIVRLAKLVASETYHMVRVCEEAGRKTVFSETNLSAAINYLESYIASKQEQNFSWFYLMLKGLIDKNFL</sequence>
<proteinExistence type="predicted"/>